<feature type="transmembrane region" description="Helical" evidence="2">
    <location>
        <begin position="41"/>
        <end position="65"/>
    </location>
</feature>
<keyword evidence="2" id="KW-0472">Membrane</keyword>
<gene>
    <name evidence="3" type="ORF">DR999_PMT01097</name>
</gene>
<reference evidence="3 4" key="1">
    <citation type="submission" date="2019-04" db="EMBL/GenBank/DDBJ databases">
        <title>Draft genome of the big-headed turtle Platysternon megacephalum.</title>
        <authorList>
            <person name="Gong S."/>
        </authorList>
    </citation>
    <scope>NUCLEOTIDE SEQUENCE [LARGE SCALE GENOMIC DNA]</scope>
    <source>
        <strain evidence="3">DO16091913</strain>
        <tissue evidence="3">Muscle</tissue>
    </source>
</reference>
<name>A0A4D9F172_9SAUR</name>
<evidence type="ECO:0000256" key="1">
    <source>
        <dbReference type="SAM" id="MobiDB-lite"/>
    </source>
</evidence>
<keyword evidence="4" id="KW-1185">Reference proteome</keyword>
<evidence type="ECO:0000313" key="3">
    <source>
        <dbReference type="EMBL" id="TFK15335.1"/>
    </source>
</evidence>
<comment type="caution">
    <text evidence="3">The sequence shown here is derived from an EMBL/GenBank/DDBJ whole genome shotgun (WGS) entry which is preliminary data.</text>
</comment>
<dbReference type="Proteomes" id="UP000297703">
    <property type="component" value="Unassembled WGS sequence"/>
</dbReference>
<keyword evidence="2" id="KW-1133">Transmembrane helix</keyword>
<evidence type="ECO:0000313" key="4">
    <source>
        <dbReference type="Proteomes" id="UP000297703"/>
    </source>
</evidence>
<keyword evidence="2" id="KW-0812">Transmembrane</keyword>
<organism evidence="3 4">
    <name type="scientific">Platysternon megacephalum</name>
    <name type="common">big-headed turtle</name>
    <dbReference type="NCBI Taxonomy" id="55544"/>
    <lineage>
        <taxon>Eukaryota</taxon>
        <taxon>Metazoa</taxon>
        <taxon>Chordata</taxon>
        <taxon>Craniata</taxon>
        <taxon>Vertebrata</taxon>
        <taxon>Euteleostomi</taxon>
        <taxon>Archelosauria</taxon>
        <taxon>Testudinata</taxon>
        <taxon>Testudines</taxon>
        <taxon>Cryptodira</taxon>
        <taxon>Durocryptodira</taxon>
        <taxon>Testudinoidea</taxon>
        <taxon>Platysternidae</taxon>
        <taxon>Platysternon</taxon>
    </lineage>
</organism>
<protein>
    <submittedName>
        <fullName evidence="3">AMME syndrome candidate protein 1</fullName>
    </submittedName>
</protein>
<evidence type="ECO:0000256" key="2">
    <source>
        <dbReference type="SAM" id="Phobius"/>
    </source>
</evidence>
<accession>A0A4D9F172</accession>
<feature type="compositionally biased region" description="Low complexity" evidence="1">
    <location>
        <begin position="186"/>
        <end position="195"/>
    </location>
</feature>
<dbReference type="EMBL" id="QXTE01000005">
    <property type="protein sequence ID" value="TFK15335.1"/>
    <property type="molecule type" value="Genomic_DNA"/>
</dbReference>
<sequence>MVTVLLDHSHKCTRKVTQKNENLRDPARKESQESQKLKQDLIIAAMSVFLIMSLLLILGCSFLHYKLVTKDNTTLKKEVKSIAIKSHLHHVETRIVLSPSQAMQLAASQERSSQETSLIQTSPIYKQPGDVLPVRPASNKSAVSFAYTDPGTVFSAPRSHTPESFLSNLSMSGSPFSMEQHDLFYGSSRSSSRGSMDNPGYKYEDGEGSGDSGNTIFVPFRAM</sequence>
<dbReference type="AlphaFoldDB" id="A0A4D9F172"/>
<feature type="region of interest" description="Disordered" evidence="1">
    <location>
        <begin position="185"/>
        <end position="214"/>
    </location>
</feature>
<dbReference type="OrthoDB" id="9427644at2759"/>
<proteinExistence type="predicted"/>
<reference evidence="3 4" key="2">
    <citation type="submission" date="2019-04" db="EMBL/GenBank/DDBJ databases">
        <title>The genome sequence of big-headed turtle.</title>
        <authorList>
            <person name="Gong S."/>
        </authorList>
    </citation>
    <scope>NUCLEOTIDE SEQUENCE [LARGE SCALE GENOMIC DNA]</scope>
    <source>
        <strain evidence="3">DO16091913</strain>
        <tissue evidence="3">Muscle</tissue>
    </source>
</reference>